<evidence type="ECO:0008006" key="4">
    <source>
        <dbReference type="Google" id="ProtNLM"/>
    </source>
</evidence>
<proteinExistence type="predicted"/>
<dbReference type="RefSeq" id="WP_269602687.1">
    <property type="nucleotide sequence ID" value="NZ_JAPWIJ010000002.1"/>
</dbReference>
<feature type="transmembrane region" description="Helical" evidence="1">
    <location>
        <begin position="82"/>
        <end position="101"/>
    </location>
</feature>
<dbReference type="EMBL" id="JAPWIJ010000002">
    <property type="protein sequence ID" value="MCZ4518006.1"/>
    <property type="molecule type" value="Genomic_DNA"/>
</dbReference>
<keyword evidence="3" id="KW-1185">Reference proteome</keyword>
<sequence length="113" mass="11747">MLFLGIVLTAAGAAMMTVATRQLSRVNEGHYLPMLIGTFAVASPPKVTAVRVAAQAVTVIGAWTVLISLWDDGNAMPSMVAGLVALVAAVAVPVTVITAAHNRQLPNSDPRDR</sequence>
<accession>A0ABT4MAL6</accession>
<keyword evidence="1" id="KW-0472">Membrane</keyword>
<dbReference type="Proteomes" id="UP001081071">
    <property type="component" value="Unassembled WGS sequence"/>
</dbReference>
<comment type="caution">
    <text evidence="2">The sequence shown here is derived from an EMBL/GenBank/DDBJ whole genome shotgun (WGS) entry which is preliminary data.</text>
</comment>
<keyword evidence="1" id="KW-1133">Transmembrane helix</keyword>
<reference evidence="2" key="1">
    <citation type="submission" date="2022-12" db="EMBL/GenBank/DDBJ databases">
        <authorList>
            <person name="Krivoruchko A.V."/>
            <person name="Elkin A."/>
        </authorList>
    </citation>
    <scope>NUCLEOTIDE SEQUENCE</scope>
    <source>
        <strain evidence="2">IEGM 1391</strain>
    </source>
</reference>
<protein>
    <recommendedName>
        <fullName evidence="4">Integral membrane protein</fullName>
    </recommendedName>
</protein>
<evidence type="ECO:0000256" key="1">
    <source>
        <dbReference type="SAM" id="Phobius"/>
    </source>
</evidence>
<organism evidence="2 3">
    <name type="scientific">Rhodococcus ruber</name>
    <dbReference type="NCBI Taxonomy" id="1830"/>
    <lineage>
        <taxon>Bacteria</taxon>
        <taxon>Bacillati</taxon>
        <taxon>Actinomycetota</taxon>
        <taxon>Actinomycetes</taxon>
        <taxon>Mycobacteriales</taxon>
        <taxon>Nocardiaceae</taxon>
        <taxon>Rhodococcus</taxon>
    </lineage>
</organism>
<name>A0ABT4MAL6_9NOCA</name>
<feature type="transmembrane region" description="Helical" evidence="1">
    <location>
        <begin position="52"/>
        <end position="70"/>
    </location>
</feature>
<gene>
    <name evidence="2" type="ORF">O4220_05705</name>
</gene>
<evidence type="ECO:0000313" key="2">
    <source>
        <dbReference type="EMBL" id="MCZ4518006.1"/>
    </source>
</evidence>
<evidence type="ECO:0000313" key="3">
    <source>
        <dbReference type="Proteomes" id="UP001081071"/>
    </source>
</evidence>
<keyword evidence="1" id="KW-0812">Transmembrane</keyword>